<evidence type="ECO:0000256" key="2">
    <source>
        <dbReference type="ARBA" id="ARBA00007931"/>
    </source>
</evidence>
<dbReference type="InterPro" id="IPR016483">
    <property type="entry name" value="UCP006404_Pept_M50_CBS"/>
</dbReference>
<dbReference type="PIRSF" id="PIRSF006404">
    <property type="entry name" value="UCP006404_Pept_M50_CBS"/>
    <property type="match status" value="1"/>
</dbReference>
<accession>A0A328ETV6</accession>
<evidence type="ECO:0000256" key="16">
    <source>
        <dbReference type="PIRSR" id="PIRSR006404-2"/>
    </source>
</evidence>
<feature type="transmembrane region" description="Helical" evidence="14">
    <location>
        <begin position="53"/>
        <end position="74"/>
    </location>
</feature>
<dbReference type="Pfam" id="PF02163">
    <property type="entry name" value="Peptidase_M50"/>
    <property type="match status" value="2"/>
</dbReference>
<keyword evidence="6 14" id="KW-0479">Metal-binding</keyword>
<name>A0A328ETV6_9CHLR</name>
<dbReference type="PANTHER" id="PTHR39188">
    <property type="entry name" value="MEMBRANE-ASSOCIATED ZINC METALLOPROTEASE M50B"/>
    <property type="match status" value="1"/>
</dbReference>
<keyword evidence="5 14" id="KW-0812">Transmembrane</keyword>
<evidence type="ECO:0000256" key="9">
    <source>
        <dbReference type="ARBA" id="ARBA00022833"/>
    </source>
</evidence>
<feature type="binding site" evidence="16">
    <location>
        <position position="71"/>
    </location>
    <ligand>
        <name>Zn(2+)</name>
        <dbReference type="ChEBI" id="CHEBI:29105"/>
        <note>catalytic</note>
    </ligand>
</feature>
<reference evidence="18 19" key="1">
    <citation type="submission" date="2018-05" db="EMBL/GenBank/DDBJ databases">
        <title>Draft genome sequences of Dehalococcoides mccartyi strains RC and KS.</title>
        <authorList>
            <person name="Higgins S.A."/>
            <person name="Padilla-Crespo E."/>
            <person name="Loeffler F.E."/>
        </authorList>
    </citation>
    <scope>NUCLEOTIDE SEQUENCE [LARGE SCALE GENOMIC DNA]</scope>
    <source>
        <strain evidence="18 19">KS</strain>
    </source>
</reference>
<keyword evidence="9 14" id="KW-0862">Zinc</keyword>
<protein>
    <recommendedName>
        <fullName evidence="14">Zinc metalloprotease</fullName>
    </recommendedName>
</protein>
<feature type="binding site" evidence="16">
    <location>
        <position position="75"/>
    </location>
    <ligand>
        <name>Zn(2+)</name>
        <dbReference type="ChEBI" id="CHEBI:29105"/>
        <note>catalytic</note>
    </ligand>
</feature>
<dbReference type="Gene3D" id="3.10.580.10">
    <property type="entry name" value="CBS-domain"/>
    <property type="match status" value="1"/>
</dbReference>
<dbReference type="InterPro" id="IPR046342">
    <property type="entry name" value="CBS_dom_sf"/>
</dbReference>
<evidence type="ECO:0000256" key="13">
    <source>
        <dbReference type="ARBA" id="ARBA00023136"/>
    </source>
</evidence>
<keyword evidence="3 14" id="KW-1003">Cell membrane</keyword>
<comment type="similarity">
    <text evidence="2 14">Belongs to the peptidase M50B family.</text>
</comment>
<feature type="binding site" evidence="16">
    <location>
        <position position="168"/>
    </location>
    <ligand>
        <name>Zn(2+)</name>
        <dbReference type="ChEBI" id="CHEBI:29105"/>
        <note>catalytic</note>
    </ligand>
</feature>
<dbReference type="GO" id="GO:0046872">
    <property type="term" value="F:metal ion binding"/>
    <property type="evidence" value="ECO:0007669"/>
    <property type="project" value="UniProtKB-UniRule"/>
</dbReference>
<keyword evidence="13 14" id="KW-0472">Membrane</keyword>
<keyword evidence="11 14" id="KW-0482">Metalloprotease</keyword>
<keyword evidence="8 14" id="KW-0378">Hydrolase</keyword>
<evidence type="ECO:0000256" key="15">
    <source>
        <dbReference type="PIRSR" id="PIRSR006404-1"/>
    </source>
</evidence>
<keyword evidence="10 14" id="KW-1133">Transmembrane helix</keyword>
<evidence type="ECO:0000256" key="3">
    <source>
        <dbReference type="ARBA" id="ARBA00022475"/>
    </source>
</evidence>
<proteinExistence type="inferred from homology"/>
<dbReference type="InterPro" id="IPR008915">
    <property type="entry name" value="Peptidase_M50"/>
</dbReference>
<feature type="transmembrane region" description="Helical" evidence="14">
    <location>
        <begin position="147"/>
        <end position="167"/>
    </location>
</feature>
<evidence type="ECO:0000259" key="17">
    <source>
        <dbReference type="Pfam" id="PF02163"/>
    </source>
</evidence>
<gene>
    <name evidence="18" type="ORF">C1G86_0700</name>
</gene>
<feature type="transmembrane region" description="Helical" evidence="14">
    <location>
        <begin position="113"/>
        <end position="135"/>
    </location>
</feature>
<evidence type="ECO:0000313" key="19">
    <source>
        <dbReference type="Proteomes" id="UP000248786"/>
    </source>
</evidence>
<dbReference type="GO" id="GO:0006508">
    <property type="term" value="P:proteolysis"/>
    <property type="evidence" value="ECO:0007669"/>
    <property type="project" value="UniProtKB-KW"/>
</dbReference>
<feature type="domain" description="Peptidase M50" evidence="17">
    <location>
        <begin position="146"/>
        <end position="197"/>
    </location>
</feature>
<evidence type="ECO:0000256" key="12">
    <source>
        <dbReference type="ARBA" id="ARBA00023122"/>
    </source>
</evidence>
<evidence type="ECO:0000256" key="14">
    <source>
        <dbReference type="PIRNR" id="PIRNR006404"/>
    </source>
</evidence>
<dbReference type="PANTHER" id="PTHR39188:SF3">
    <property type="entry name" value="STAGE IV SPORULATION PROTEIN FB"/>
    <property type="match status" value="1"/>
</dbReference>
<evidence type="ECO:0000313" key="18">
    <source>
        <dbReference type="EMBL" id="RAL70973.1"/>
    </source>
</evidence>
<evidence type="ECO:0000256" key="1">
    <source>
        <dbReference type="ARBA" id="ARBA00004651"/>
    </source>
</evidence>
<keyword evidence="7" id="KW-0677">Repeat</keyword>
<dbReference type="GO" id="GO:0005886">
    <property type="term" value="C:plasma membrane"/>
    <property type="evidence" value="ECO:0007669"/>
    <property type="project" value="UniProtKB-SubCell"/>
</dbReference>
<dbReference type="EMBL" id="QGLD01000008">
    <property type="protein sequence ID" value="RAL70973.1"/>
    <property type="molecule type" value="Genomic_DNA"/>
</dbReference>
<dbReference type="CDD" id="cd06164">
    <property type="entry name" value="S2P-M50_SpoIVFB_CBS"/>
    <property type="match status" value="1"/>
</dbReference>
<evidence type="ECO:0000256" key="10">
    <source>
        <dbReference type="ARBA" id="ARBA00022989"/>
    </source>
</evidence>
<evidence type="ECO:0000256" key="6">
    <source>
        <dbReference type="ARBA" id="ARBA00022723"/>
    </source>
</evidence>
<evidence type="ECO:0000256" key="11">
    <source>
        <dbReference type="ARBA" id="ARBA00023049"/>
    </source>
</evidence>
<comment type="subcellular location">
    <subcellularLocation>
        <location evidence="1 14">Cell membrane</location>
        <topology evidence="1 14">Multi-pass membrane protein</topology>
    </subcellularLocation>
</comment>
<dbReference type="Proteomes" id="UP000248786">
    <property type="component" value="Unassembled WGS sequence"/>
</dbReference>
<organism evidence="18 19">
    <name type="scientific">Dehalococcoides mccartyi</name>
    <dbReference type="NCBI Taxonomy" id="61435"/>
    <lineage>
        <taxon>Bacteria</taxon>
        <taxon>Bacillati</taxon>
        <taxon>Chloroflexota</taxon>
        <taxon>Dehalococcoidia</taxon>
        <taxon>Dehalococcoidales</taxon>
        <taxon>Dehalococcoidaceae</taxon>
        <taxon>Dehalococcoides</taxon>
    </lineage>
</organism>
<evidence type="ECO:0000256" key="5">
    <source>
        <dbReference type="ARBA" id="ARBA00022692"/>
    </source>
</evidence>
<feature type="transmembrane region" description="Helical" evidence="14">
    <location>
        <begin position="21"/>
        <end position="41"/>
    </location>
</feature>
<comment type="caution">
    <text evidence="18">The sequence shown here is derived from an EMBL/GenBank/DDBJ whole genome shotgun (WGS) entry which is preliminary data.</text>
</comment>
<dbReference type="SUPFAM" id="SSF54631">
    <property type="entry name" value="CBS-domain pair"/>
    <property type="match status" value="1"/>
</dbReference>
<evidence type="ECO:0000256" key="8">
    <source>
        <dbReference type="ARBA" id="ARBA00022801"/>
    </source>
</evidence>
<dbReference type="GO" id="GO:0008237">
    <property type="term" value="F:metallopeptidase activity"/>
    <property type="evidence" value="ECO:0007669"/>
    <property type="project" value="UniProtKB-UniRule"/>
</dbReference>
<dbReference type="AlphaFoldDB" id="A0A328ETV6"/>
<feature type="active site" evidence="15">
    <location>
        <position position="72"/>
    </location>
</feature>
<feature type="transmembrane region" description="Helical" evidence="14">
    <location>
        <begin position="187"/>
        <end position="211"/>
    </location>
</feature>
<evidence type="ECO:0000256" key="7">
    <source>
        <dbReference type="ARBA" id="ARBA00022737"/>
    </source>
</evidence>
<feature type="domain" description="Peptidase M50" evidence="17">
    <location>
        <begin position="61"/>
        <end position="136"/>
    </location>
</feature>
<evidence type="ECO:0000256" key="4">
    <source>
        <dbReference type="ARBA" id="ARBA00022670"/>
    </source>
</evidence>
<keyword evidence="4 14" id="KW-0645">Protease</keyword>
<keyword evidence="12" id="KW-0129">CBS domain</keyword>
<sequence length="374" mass="41400">MSGDMEQGINIGKLFGIQFRLHYGWFIIFGLVSVFLATQVFPDTLDNATNLQLWIMGICTSLLFFASVIVHELAHSLVGKANGMKVKSITLFIFGGAANMSEEAETAGSEFKMALAGPAASLGLSGIFYVLYINLNSQSPELAIMNYWLAQINLILAVFNLIPGFPLDGGRILRAVFWQTTKDLAKSTRISTIAGQIFGYLFILAGVFILIRTQDWLSGIWLGLLGWYLSDTARNSFRQYTLQQILKRVTPVEVVASDIPRAKSTQIFADYLTQTPNGDYILVEDENGLAGIINQHSLKNKDNLKSTLAELYTPINEIPVIPSDTNALDIARRMNEDKIEIVRLASEDTRVSFITLDSLIAYMNKASEKGFTDA</sequence>
<comment type="cofactor">
    <cofactor evidence="14 16">
        <name>Zn(2+)</name>
        <dbReference type="ChEBI" id="CHEBI:29105"/>
    </cofactor>
    <text evidence="14 16">Binds 1 zinc ion per subunit.</text>
</comment>